<proteinExistence type="inferred from homology"/>
<feature type="domain" description="tRNA-specific 2-thiouridylase MnmA-like C-terminal" evidence="10">
    <location>
        <begin position="294"/>
        <end position="358"/>
    </location>
</feature>
<sequence>MIEVDFQLGRPSEEARIVVAMSGGVDSSVVAALAARSGAEVVGVTLQLYDHGAAVERSRSCCAGQDIYDARTVADRLGIAHYVFDYESRFKDSVIDRFADEYMMGRTPIPCIACNQGVKFTDLLSLARDLGADCLATGHYVRRMAGPSGAELHRAADPARDQSYFLFATTADQLDYLRFPLGDLPKALVREVARDLQLIVADKPDSQDICFVPNGDYASVVKKVRPEAAQEGEIVHMDGRLLGRHKGLIHFTVGQRRGLEIGGQKEPLYVVRLEPGVRRVIVGPKSALAVRTAHLSDINWLGEAQKEGLTAKVRSMARPAPARFDGRSLHFLDPEYGVAPGQAAVIYDGDRVLGGGWIEETIAAELEPA</sequence>
<feature type="site" description="Interaction with tRNA" evidence="9">
    <location>
        <position position="342"/>
    </location>
</feature>
<dbReference type="PANTHER" id="PTHR11933:SF5">
    <property type="entry name" value="MITOCHONDRIAL TRNA-SPECIFIC 2-THIOURIDYLASE 1"/>
    <property type="match status" value="1"/>
</dbReference>
<comment type="caution">
    <text evidence="9">Lacks conserved residue(s) required for the propagation of feature annotation.</text>
</comment>
<dbReference type="EC" id="2.8.1.13" evidence="9"/>
<dbReference type="GO" id="GO:0103016">
    <property type="term" value="F:tRNA-uridine 2-sulfurtransferase activity"/>
    <property type="evidence" value="ECO:0007669"/>
    <property type="project" value="UniProtKB-EC"/>
</dbReference>
<dbReference type="InterPro" id="IPR046885">
    <property type="entry name" value="MnmA-like_C"/>
</dbReference>
<comment type="function">
    <text evidence="9">Catalyzes the 2-thiolation of uridine at the wobble position (U34) of tRNA, leading to the formation of s(2)U34.</text>
</comment>
<feature type="active site" description="Cysteine persulfide intermediate" evidence="9">
    <location>
        <position position="210"/>
    </location>
</feature>
<feature type="binding site" evidence="9">
    <location>
        <begin position="20"/>
        <end position="27"/>
    </location>
    <ligand>
        <name>ATP</name>
        <dbReference type="ChEBI" id="CHEBI:30616"/>
    </ligand>
</feature>
<feature type="region of interest" description="Interaction with tRNA" evidence="9">
    <location>
        <begin position="160"/>
        <end position="162"/>
    </location>
</feature>
<feature type="binding site" evidence="9">
    <location>
        <position position="138"/>
    </location>
    <ligand>
        <name>ATP</name>
        <dbReference type="ChEBI" id="CHEBI:30616"/>
    </ligand>
</feature>
<dbReference type="Pfam" id="PF03054">
    <property type="entry name" value="tRNA_Me_trans"/>
    <property type="match status" value="1"/>
</dbReference>
<evidence type="ECO:0000256" key="8">
    <source>
        <dbReference type="ARBA" id="ARBA00051542"/>
    </source>
</evidence>
<dbReference type="CDD" id="cd01998">
    <property type="entry name" value="MnmA_TRMU-like"/>
    <property type="match status" value="1"/>
</dbReference>
<evidence type="ECO:0000259" key="11">
    <source>
        <dbReference type="Pfam" id="PF20259"/>
    </source>
</evidence>
<dbReference type="Gene3D" id="2.30.30.280">
    <property type="entry name" value="Adenine nucleotide alpha hydrolases-like domains"/>
    <property type="match status" value="1"/>
</dbReference>
<dbReference type="SUPFAM" id="SSF52402">
    <property type="entry name" value="Adenine nucleotide alpha hydrolases-like"/>
    <property type="match status" value="1"/>
</dbReference>
<reference evidence="12 13" key="1">
    <citation type="submission" date="2023-05" db="EMBL/GenBank/DDBJ databases">
        <authorList>
            <person name="Guo Y."/>
        </authorList>
    </citation>
    <scope>NUCLEOTIDE SEQUENCE [LARGE SCALE GENOMIC DNA]</scope>
    <source>
        <strain evidence="12 13">GR2756</strain>
    </source>
</reference>
<accession>A0ABU3Q470</accession>
<protein>
    <recommendedName>
        <fullName evidence="9">tRNA-specific 2-thiouridylase MnmA</fullName>
        <ecNumber evidence="9">2.8.1.13</ecNumber>
    </recommendedName>
</protein>
<evidence type="ECO:0000256" key="3">
    <source>
        <dbReference type="ARBA" id="ARBA00022694"/>
    </source>
</evidence>
<dbReference type="Gene3D" id="3.40.50.620">
    <property type="entry name" value="HUPs"/>
    <property type="match status" value="1"/>
</dbReference>
<feature type="active site" description="Nucleophile" evidence="9">
    <location>
        <position position="114"/>
    </location>
</feature>
<evidence type="ECO:0000313" key="12">
    <source>
        <dbReference type="EMBL" id="MDT9598107.1"/>
    </source>
</evidence>
<dbReference type="InterPro" id="IPR023382">
    <property type="entry name" value="MnmA-like_central_sf"/>
</dbReference>
<dbReference type="InterPro" id="IPR046884">
    <property type="entry name" value="MnmA-like_central"/>
</dbReference>
<comment type="catalytic activity">
    <reaction evidence="8 9">
        <text>S-sulfanyl-L-cysteinyl-[protein] + uridine(34) in tRNA + AH2 + ATP = 2-thiouridine(34) in tRNA + L-cysteinyl-[protein] + A + AMP + diphosphate + H(+)</text>
        <dbReference type="Rhea" id="RHEA:47032"/>
        <dbReference type="Rhea" id="RHEA-COMP:10131"/>
        <dbReference type="Rhea" id="RHEA-COMP:11726"/>
        <dbReference type="Rhea" id="RHEA-COMP:11727"/>
        <dbReference type="Rhea" id="RHEA-COMP:11728"/>
        <dbReference type="ChEBI" id="CHEBI:13193"/>
        <dbReference type="ChEBI" id="CHEBI:15378"/>
        <dbReference type="ChEBI" id="CHEBI:17499"/>
        <dbReference type="ChEBI" id="CHEBI:29950"/>
        <dbReference type="ChEBI" id="CHEBI:30616"/>
        <dbReference type="ChEBI" id="CHEBI:33019"/>
        <dbReference type="ChEBI" id="CHEBI:61963"/>
        <dbReference type="ChEBI" id="CHEBI:65315"/>
        <dbReference type="ChEBI" id="CHEBI:87170"/>
        <dbReference type="ChEBI" id="CHEBI:456215"/>
        <dbReference type="EC" id="2.8.1.13"/>
    </reaction>
</comment>
<dbReference type="Pfam" id="PF20258">
    <property type="entry name" value="tRNA_Me_trans_C"/>
    <property type="match status" value="1"/>
</dbReference>
<dbReference type="EMBL" id="JAVUPU010000002">
    <property type="protein sequence ID" value="MDT9598107.1"/>
    <property type="molecule type" value="Genomic_DNA"/>
</dbReference>
<keyword evidence="7" id="KW-1015">Disulfide bond</keyword>
<keyword evidence="5 9" id="KW-0067">ATP-binding</keyword>
<feature type="binding site" evidence="9">
    <location>
        <position position="46"/>
    </location>
    <ligand>
        <name>ATP</name>
        <dbReference type="ChEBI" id="CHEBI:30616"/>
    </ligand>
</feature>
<evidence type="ECO:0000259" key="10">
    <source>
        <dbReference type="Pfam" id="PF20258"/>
    </source>
</evidence>
<dbReference type="NCBIfam" id="TIGR00420">
    <property type="entry name" value="trmU"/>
    <property type="match status" value="1"/>
</dbReference>
<gene>
    <name evidence="9 12" type="primary">mnmA</name>
    <name evidence="12" type="ORF">RQX22_03970</name>
</gene>
<evidence type="ECO:0000256" key="5">
    <source>
        <dbReference type="ARBA" id="ARBA00022840"/>
    </source>
</evidence>
<evidence type="ECO:0000256" key="2">
    <source>
        <dbReference type="ARBA" id="ARBA00022679"/>
    </source>
</evidence>
<evidence type="ECO:0000313" key="13">
    <source>
        <dbReference type="Proteomes" id="UP001259572"/>
    </source>
</evidence>
<evidence type="ECO:0000256" key="1">
    <source>
        <dbReference type="ARBA" id="ARBA00022555"/>
    </source>
</evidence>
<dbReference type="NCBIfam" id="NF001138">
    <property type="entry name" value="PRK00143.1"/>
    <property type="match status" value="1"/>
</dbReference>
<evidence type="ECO:0000256" key="6">
    <source>
        <dbReference type="ARBA" id="ARBA00022884"/>
    </source>
</evidence>
<dbReference type="Gene3D" id="2.40.30.10">
    <property type="entry name" value="Translation factors"/>
    <property type="match status" value="1"/>
</dbReference>
<evidence type="ECO:0000256" key="9">
    <source>
        <dbReference type="HAMAP-Rule" id="MF_00144"/>
    </source>
</evidence>
<keyword evidence="4 9" id="KW-0547">Nucleotide-binding</keyword>
<keyword evidence="13" id="KW-1185">Reference proteome</keyword>
<feature type="site" description="Interaction with tRNA" evidence="9">
    <location>
        <position position="139"/>
    </location>
</feature>
<feature type="domain" description="tRNA-specific 2-thiouridylase MnmA-like central" evidence="11">
    <location>
        <begin position="225"/>
        <end position="283"/>
    </location>
</feature>
<dbReference type="InterPro" id="IPR014729">
    <property type="entry name" value="Rossmann-like_a/b/a_fold"/>
</dbReference>
<comment type="caution">
    <text evidence="12">The sequence shown here is derived from an EMBL/GenBank/DDBJ whole genome shotgun (WGS) entry which is preliminary data.</text>
</comment>
<keyword evidence="2 9" id="KW-0808">Transferase</keyword>
<dbReference type="InterPro" id="IPR004506">
    <property type="entry name" value="MnmA-like"/>
</dbReference>
<name>A0ABU3Q470_9SPHN</name>
<organism evidence="12 13">
    <name type="scientific">Sphingosinicella rhizophila</name>
    <dbReference type="NCBI Taxonomy" id="3050082"/>
    <lineage>
        <taxon>Bacteria</taxon>
        <taxon>Pseudomonadati</taxon>
        <taxon>Pseudomonadota</taxon>
        <taxon>Alphaproteobacteria</taxon>
        <taxon>Sphingomonadales</taxon>
        <taxon>Sphingosinicellaceae</taxon>
        <taxon>Sphingosinicella</taxon>
    </lineage>
</organism>
<keyword evidence="9" id="KW-0963">Cytoplasm</keyword>
<dbReference type="Pfam" id="PF20259">
    <property type="entry name" value="tRNA_Me_trans_M"/>
    <property type="match status" value="1"/>
</dbReference>
<keyword evidence="1 9" id="KW-0820">tRNA-binding</keyword>
<evidence type="ECO:0000256" key="7">
    <source>
        <dbReference type="ARBA" id="ARBA00023157"/>
    </source>
</evidence>
<evidence type="ECO:0000256" key="4">
    <source>
        <dbReference type="ARBA" id="ARBA00022741"/>
    </source>
</evidence>
<keyword evidence="3 9" id="KW-0819">tRNA processing</keyword>
<comment type="subcellular location">
    <subcellularLocation>
        <location evidence="9">Cytoplasm</location>
    </subcellularLocation>
</comment>
<keyword evidence="6 9" id="KW-0694">RNA-binding</keyword>
<comment type="similarity">
    <text evidence="9">Belongs to the MnmA/TRMU family.</text>
</comment>
<dbReference type="HAMAP" id="MF_00144">
    <property type="entry name" value="tRNA_thiouridyl_MnmA"/>
    <property type="match status" value="1"/>
</dbReference>
<dbReference type="PANTHER" id="PTHR11933">
    <property type="entry name" value="TRNA 5-METHYLAMINOMETHYL-2-THIOURIDYLATE -METHYLTRANSFERASE"/>
    <property type="match status" value="1"/>
</dbReference>
<dbReference type="Proteomes" id="UP001259572">
    <property type="component" value="Unassembled WGS sequence"/>
</dbReference>